<evidence type="ECO:0000313" key="11">
    <source>
        <dbReference type="Proteomes" id="UP001142610"/>
    </source>
</evidence>
<feature type="binding site" evidence="7">
    <location>
        <position position="228"/>
    </location>
    <ligand>
        <name>substrate</name>
    </ligand>
</feature>
<evidence type="ECO:0000313" key="10">
    <source>
        <dbReference type="EMBL" id="MCQ8186037.1"/>
    </source>
</evidence>
<dbReference type="InterPro" id="IPR028896">
    <property type="entry name" value="GcvT/YgfZ/DmdA"/>
</dbReference>
<dbReference type="AlphaFoldDB" id="A0A9X2LCM1"/>
<dbReference type="InterPro" id="IPR006222">
    <property type="entry name" value="GCVT_N"/>
</dbReference>
<keyword evidence="4 10" id="KW-0808">Transferase</keyword>
<dbReference type="InterPro" id="IPR006223">
    <property type="entry name" value="GcvT"/>
</dbReference>
<evidence type="ECO:0000256" key="4">
    <source>
        <dbReference type="ARBA" id="ARBA00022679"/>
    </source>
</evidence>
<dbReference type="Gene3D" id="4.10.1250.10">
    <property type="entry name" value="Aminomethyltransferase fragment"/>
    <property type="match status" value="1"/>
</dbReference>
<dbReference type="PANTHER" id="PTHR43757:SF2">
    <property type="entry name" value="AMINOMETHYLTRANSFERASE, MITOCHONDRIAL"/>
    <property type="match status" value="1"/>
</dbReference>
<dbReference type="RefSeq" id="WP_256619932.1">
    <property type="nucleotide sequence ID" value="NZ_JANIBC010000011.1"/>
</dbReference>
<comment type="caution">
    <text evidence="10">The sequence shown here is derived from an EMBL/GenBank/DDBJ whole genome shotgun (WGS) entry which is preliminary data.</text>
</comment>
<feature type="domain" description="Aminomethyltransferase C-terminal" evidence="9">
    <location>
        <begin position="317"/>
        <end position="392"/>
    </location>
</feature>
<evidence type="ECO:0000256" key="3">
    <source>
        <dbReference type="ARBA" id="ARBA00022576"/>
    </source>
</evidence>
<organism evidence="10 11">
    <name type="scientific">Parvularcula maris</name>
    <dbReference type="NCBI Taxonomy" id="2965077"/>
    <lineage>
        <taxon>Bacteria</taxon>
        <taxon>Pseudomonadati</taxon>
        <taxon>Pseudomonadota</taxon>
        <taxon>Alphaproteobacteria</taxon>
        <taxon>Parvularculales</taxon>
        <taxon>Parvularculaceae</taxon>
        <taxon>Parvularcula</taxon>
    </lineage>
</organism>
<name>A0A9X2LCM1_9PROT</name>
<dbReference type="Gene3D" id="3.30.1360.120">
    <property type="entry name" value="Probable tRNA modification gtpase trme, domain 1"/>
    <property type="match status" value="1"/>
</dbReference>
<dbReference type="InterPro" id="IPR027266">
    <property type="entry name" value="TrmE/GcvT-like"/>
</dbReference>
<evidence type="ECO:0000259" key="9">
    <source>
        <dbReference type="Pfam" id="PF08669"/>
    </source>
</evidence>
<dbReference type="NCBIfam" id="TIGR00528">
    <property type="entry name" value="gcvT"/>
    <property type="match status" value="1"/>
</dbReference>
<reference evidence="10" key="1">
    <citation type="submission" date="2022-07" db="EMBL/GenBank/DDBJ databases">
        <title>Parvularcula maris sp. nov., an algicidal bacterium isolated from seawater.</title>
        <authorList>
            <person name="Li F."/>
        </authorList>
    </citation>
    <scope>NUCLEOTIDE SEQUENCE</scope>
    <source>
        <strain evidence="10">BGMRC 0090</strain>
    </source>
</reference>
<dbReference type="Pfam" id="PF01571">
    <property type="entry name" value="GCV_T"/>
    <property type="match status" value="1"/>
</dbReference>
<dbReference type="GO" id="GO:0004047">
    <property type="term" value="F:aminomethyltransferase activity"/>
    <property type="evidence" value="ECO:0007669"/>
    <property type="project" value="UniProtKB-EC"/>
</dbReference>
<dbReference type="Gene3D" id="2.40.30.110">
    <property type="entry name" value="Aminomethyltransferase beta-barrel domains"/>
    <property type="match status" value="1"/>
</dbReference>
<evidence type="ECO:0000256" key="5">
    <source>
        <dbReference type="ARBA" id="ARBA00031395"/>
    </source>
</evidence>
<protein>
    <recommendedName>
        <fullName evidence="2">aminomethyltransferase</fullName>
        <ecNumber evidence="2">2.1.2.10</ecNumber>
    </recommendedName>
    <alternativeName>
        <fullName evidence="5">Glycine cleavage system T protein</fullName>
    </alternativeName>
</protein>
<dbReference type="GO" id="GO:0008483">
    <property type="term" value="F:transaminase activity"/>
    <property type="evidence" value="ECO:0007669"/>
    <property type="project" value="UniProtKB-KW"/>
</dbReference>
<dbReference type="PIRSF" id="PIRSF006487">
    <property type="entry name" value="GcvT"/>
    <property type="match status" value="1"/>
</dbReference>
<evidence type="ECO:0000256" key="6">
    <source>
        <dbReference type="ARBA" id="ARBA00047665"/>
    </source>
</evidence>
<evidence type="ECO:0000256" key="1">
    <source>
        <dbReference type="ARBA" id="ARBA00008609"/>
    </source>
</evidence>
<dbReference type="NCBIfam" id="NF010093">
    <property type="entry name" value="PRK13579.1"/>
    <property type="match status" value="1"/>
</dbReference>
<feature type="domain" description="GCVT N-terminal" evidence="8">
    <location>
        <begin position="35"/>
        <end position="289"/>
    </location>
</feature>
<dbReference type="Gene3D" id="3.30.70.1400">
    <property type="entry name" value="Aminomethyltransferase beta-barrel domains"/>
    <property type="match status" value="1"/>
</dbReference>
<keyword evidence="11" id="KW-1185">Reference proteome</keyword>
<dbReference type="InterPro" id="IPR013977">
    <property type="entry name" value="GcvT_C"/>
</dbReference>
<dbReference type="Pfam" id="PF08669">
    <property type="entry name" value="GCV_T_C"/>
    <property type="match status" value="1"/>
</dbReference>
<dbReference type="InterPro" id="IPR029043">
    <property type="entry name" value="GcvT/YgfZ_C"/>
</dbReference>
<dbReference type="EC" id="2.1.2.10" evidence="2"/>
<accession>A0A9X2LCM1</accession>
<dbReference type="SUPFAM" id="SSF101790">
    <property type="entry name" value="Aminomethyltransferase beta-barrel domain"/>
    <property type="match status" value="1"/>
</dbReference>
<evidence type="ECO:0000256" key="7">
    <source>
        <dbReference type="PIRSR" id="PIRSR006487-1"/>
    </source>
</evidence>
<dbReference type="Proteomes" id="UP001142610">
    <property type="component" value="Unassembled WGS sequence"/>
</dbReference>
<comment type="similarity">
    <text evidence="1">Belongs to the GcvT family.</text>
</comment>
<evidence type="ECO:0000259" key="8">
    <source>
        <dbReference type="Pfam" id="PF01571"/>
    </source>
</evidence>
<proteinExistence type="inferred from homology"/>
<dbReference type="GO" id="GO:0006546">
    <property type="term" value="P:glycine catabolic process"/>
    <property type="evidence" value="ECO:0007669"/>
    <property type="project" value="InterPro"/>
</dbReference>
<sequence>MGMTSEDSRGRKAGRARCLWETRVSDLKQLPLDGLHRELGGKMVPFAGYDMPVQYPMGVKEEHLWTREKAGLFDVSHMGQAVLSVEGGSHEDVAALIEEIVPGEIRKLGHGRIRYTLLMADDGGVLDDLMITRLPKEVGHAGDLVLVVNAACKDADYAYIEKQLGGRATLSVKDRCLLALQGPKAHEVIAELDPEASTMPFMSARVTQLAGANVMLSRCGYTGEDGYEISVANKDADALARKLLAHDDVAPIGLGARDSLRLEAGLCLYGHDMTPETSPVGANLTFALGKRRREEGGFAGAERVLRELNNGCGEIRVGIKPSGRAPAREGTEVKLEDGTTIGRVTSGGFGPTVGGPVAMGYVQRQHAEEGGTVHLDIRGKLHPAEIVRLPFIEPRYYRGPSK</sequence>
<dbReference type="NCBIfam" id="NF001567">
    <property type="entry name" value="PRK00389.1"/>
    <property type="match status" value="1"/>
</dbReference>
<evidence type="ECO:0000256" key="2">
    <source>
        <dbReference type="ARBA" id="ARBA00012616"/>
    </source>
</evidence>
<dbReference type="PANTHER" id="PTHR43757">
    <property type="entry name" value="AMINOMETHYLTRANSFERASE"/>
    <property type="match status" value="1"/>
</dbReference>
<dbReference type="SUPFAM" id="SSF103025">
    <property type="entry name" value="Folate-binding domain"/>
    <property type="match status" value="1"/>
</dbReference>
<dbReference type="GO" id="GO:0005960">
    <property type="term" value="C:glycine cleavage complex"/>
    <property type="evidence" value="ECO:0007669"/>
    <property type="project" value="InterPro"/>
</dbReference>
<comment type="catalytic activity">
    <reaction evidence="6">
        <text>N(6)-[(R)-S(8)-aminomethyldihydrolipoyl]-L-lysyl-[protein] + (6S)-5,6,7,8-tetrahydrofolate = N(6)-[(R)-dihydrolipoyl]-L-lysyl-[protein] + (6R)-5,10-methylene-5,6,7,8-tetrahydrofolate + NH4(+)</text>
        <dbReference type="Rhea" id="RHEA:16945"/>
        <dbReference type="Rhea" id="RHEA-COMP:10475"/>
        <dbReference type="Rhea" id="RHEA-COMP:10492"/>
        <dbReference type="ChEBI" id="CHEBI:15636"/>
        <dbReference type="ChEBI" id="CHEBI:28938"/>
        <dbReference type="ChEBI" id="CHEBI:57453"/>
        <dbReference type="ChEBI" id="CHEBI:83100"/>
        <dbReference type="ChEBI" id="CHEBI:83143"/>
        <dbReference type="EC" id="2.1.2.10"/>
    </reaction>
</comment>
<gene>
    <name evidence="10" type="primary">gcvT</name>
    <name evidence="10" type="ORF">NOG11_11620</name>
</gene>
<keyword evidence="3" id="KW-0032">Aminotransferase</keyword>
<dbReference type="EMBL" id="JANIBC010000011">
    <property type="protein sequence ID" value="MCQ8186037.1"/>
    <property type="molecule type" value="Genomic_DNA"/>
</dbReference>